<evidence type="ECO:0000313" key="2">
    <source>
        <dbReference type="EMBL" id="GFY57631.1"/>
    </source>
</evidence>
<evidence type="ECO:0000313" key="3">
    <source>
        <dbReference type="Proteomes" id="UP000886998"/>
    </source>
</evidence>
<dbReference type="AlphaFoldDB" id="A0A8X7C557"/>
<gene>
    <name evidence="2" type="ORF">TNIN_242221</name>
</gene>
<accession>A0A8X7C557</accession>
<keyword evidence="3" id="KW-1185">Reference proteome</keyword>
<name>A0A8X7C557_9ARAC</name>
<sequence>MKLRPSDPSLGPPTSRGTTRSIVFTTPHRQMVVFQHSSSYFDALTLRLLDEVEMCAGHSDTLNLYGTKKGCKPCQRASVEVTAGGVYVAPARAVYLSEGCFAPLYFQNNVFNLDHGTHQEIGRVSNSSVLQTPSLDLYCGERQ</sequence>
<proteinExistence type="predicted"/>
<organism evidence="2 3">
    <name type="scientific">Trichonephila inaurata madagascariensis</name>
    <dbReference type="NCBI Taxonomy" id="2747483"/>
    <lineage>
        <taxon>Eukaryota</taxon>
        <taxon>Metazoa</taxon>
        <taxon>Ecdysozoa</taxon>
        <taxon>Arthropoda</taxon>
        <taxon>Chelicerata</taxon>
        <taxon>Arachnida</taxon>
        <taxon>Araneae</taxon>
        <taxon>Araneomorphae</taxon>
        <taxon>Entelegynae</taxon>
        <taxon>Araneoidea</taxon>
        <taxon>Nephilidae</taxon>
        <taxon>Trichonephila</taxon>
        <taxon>Trichonephila inaurata</taxon>
    </lineage>
</organism>
<dbReference type="EMBL" id="BMAV01011633">
    <property type="protein sequence ID" value="GFY57631.1"/>
    <property type="molecule type" value="Genomic_DNA"/>
</dbReference>
<dbReference type="Proteomes" id="UP000886998">
    <property type="component" value="Unassembled WGS sequence"/>
</dbReference>
<protein>
    <submittedName>
        <fullName evidence="2">Uncharacterized protein</fullName>
    </submittedName>
</protein>
<reference evidence="2" key="1">
    <citation type="submission" date="2020-08" db="EMBL/GenBank/DDBJ databases">
        <title>Multicomponent nature underlies the extraordinary mechanical properties of spider dragline silk.</title>
        <authorList>
            <person name="Kono N."/>
            <person name="Nakamura H."/>
            <person name="Mori M."/>
            <person name="Yoshida Y."/>
            <person name="Ohtoshi R."/>
            <person name="Malay A.D."/>
            <person name="Moran D.A.P."/>
            <person name="Tomita M."/>
            <person name="Numata K."/>
            <person name="Arakawa K."/>
        </authorList>
    </citation>
    <scope>NUCLEOTIDE SEQUENCE</scope>
</reference>
<feature type="region of interest" description="Disordered" evidence="1">
    <location>
        <begin position="1"/>
        <end position="20"/>
    </location>
</feature>
<evidence type="ECO:0000256" key="1">
    <source>
        <dbReference type="SAM" id="MobiDB-lite"/>
    </source>
</evidence>
<comment type="caution">
    <text evidence="2">The sequence shown here is derived from an EMBL/GenBank/DDBJ whole genome shotgun (WGS) entry which is preliminary data.</text>
</comment>